<evidence type="ECO:0000256" key="7">
    <source>
        <dbReference type="ARBA" id="ARBA00022771"/>
    </source>
</evidence>
<keyword evidence="9" id="KW-0862">Zinc</keyword>
<evidence type="ECO:0000256" key="12">
    <source>
        <dbReference type="SAM" id="Coils"/>
    </source>
</evidence>
<evidence type="ECO:0000313" key="15">
    <source>
        <dbReference type="EMBL" id="CAG9827395.1"/>
    </source>
</evidence>
<keyword evidence="12" id="KW-0175">Coiled coil</keyword>
<evidence type="ECO:0000313" key="16">
    <source>
        <dbReference type="Proteomes" id="UP001153709"/>
    </source>
</evidence>
<evidence type="ECO:0000256" key="6">
    <source>
        <dbReference type="ARBA" id="ARBA00022763"/>
    </source>
</evidence>
<evidence type="ECO:0000256" key="8">
    <source>
        <dbReference type="ARBA" id="ARBA00022786"/>
    </source>
</evidence>
<dbReference type="SMART" id="SM00184">
    <property type="entry name" value="RING"/>
    <property type="match status" value="1"/>
</dbReference>
<keyword evidence="8" id="KW-0833">Ubl conjugation pathway</keyword>
<dbReference type="OrthoDB" id="426657at2759"/>
<keyword evidence="6" id="KW-0227">DNA damage</keyword>
<keyword evidence="16" id="KW-1185">Reference proteome</keyword>
<dbReference type="GO" id="GO:0035861">
    <property type="term" value="C:site of double-strand break"/>
    <property type="evidence" value="ECO:0007669"/>
    <property type="project" value="TreeGrafter"/>
</dbReference>
<dbReference type="Gene3D" id="3.30.40.10">
    <property type="entry name" value="Zinc/RING finger domain, C3HC4 (zinc finger)"/>
    <property type="match status" value="1"/>
</dbReference>
<dbReference type="EC" id="2.3.2.27" evidence="3"/>
<evidence type="ECO:0000256" key="3">
    <source>
        <dbReference type="ARBA" id="ARBA00012483"/>
    </source>
</evidence>
<keyword evidence="10" id="KW-0539">Nucleus</keyword>
<dbReference type="GO" id="GO:0061630">
    <property type="term" value="F:ubiquitin protein ligase activity"/>
    <property type="evidence" value="ECO:0007669"/>
    <property type="project" value="UniProtKB-EC"/>
</dbReference>
<evidence type="ECO:0000256" key="5">
    <source>
        <dbReference type="ARBA" id="ARBA00022723"/>
    </source>
</evidence>
<dbReference type="CDD" id="cd16550">
    <property type="entry name" value="RING-HC_RNF168"/>
    <property type="match status" value="1"/>
</dbReference>
<evidence type="ECO:0000256" key="4">
    <source>
        <dbReference type="ARBA" id="ARBA00022679"/>
    </source>
</evidence>
<dbReference type="GO" id="GO:0031491">
    <property type="term" value="F:nucleosome binding"/>
    <property type="evidence" value="ECO:0007669"/>
    <property type="project" value="TreeGrafter"/>
</dbReference>
<feature type="coiled-coil region" evidence="12">
    <location>
        <begin position="127"/>
        <end position="162"/>
    </location>
</feature>
<evidence type="ECO:0000256" key="2">
    <source>
        <dbReference type="ARBA" id="ARBA00004123"/>
    </source>
</evidence>
<feature type="compositionally biased region" description="Low complexity" evidence="13">
    <location>
        <begin position="493"/>
        <end position="505"/>
    </location>
</feature>
<dbReference type="PROSITE" id="PS50089">
    <property type="entry name" value="ZF_RING_2"/>
    <property type="match status" value="1"/>
</dbReference>
<dbReference type="InterPro" id="IPR018957">
    <property type="entry name" value="Znf_C3HC4_RING-type"/>
</dbReference>
<evidence type="ECO:0000256" key="11">
    <source>
        <dbReference type="PROSITE-ProRule" id="PRU00175"/>
    </source>
</evidence>
<dbReference type="GO" id="GO:0008270">
    <property type="term" value="F:zinc ion binding"/>
    <property type="evidence" value="ECO:0007669"/>
    <property type="project" value="UniProtKB-KW"/>
</dbReference>
<dbReference type="PANTHER" id="PTHR23328">
    <property type="entry name" value="RING-TYPE DOMAIN-CONTAINING PROTEIN"/>
    <property type="match status" value="1"/>
</dbReference>
<evidence type="ECO:0000256" key="9">
    <source>
        <dbReference type="ARBA" id="ARBA00022833"/>
    </source>
</evidence>
<dbReference type="PANTHER" id="PTHR23328:SF0">
    <property type="entry name" value="RING-TYPE DOMAIN-CONTAINING PROTEIN"/>
    <property type="match status" value="1"/>
</dbReference>
<proteinExistence type="predicted"/>
<dbReference type="CDD" id="cd22249">
    <property type="entry name" value="UDM1_RNF168_RNF169-like"/>
    <property type="match status" value="1"/>
</dbReference>
<evidence type="ECO:0000256" key="13">
    <source>
        <dbReference type="SAM" id="MobiDB-lite"/>
    </source>
</evidence>
<feature type="region of interest" description="Disordered" evidence="13">
    <location>
        <begin position="486"/>
        <end position="523"/>
    </location>
</feature>
<protein>
    <recommendedName>
        <fullName evidence="3">RING-type E3 ubiquitin transferase</fullName>
        <ecNumber evidence="3">2.3.2.27</ecNumber>
    </recommendedName>
</protein>
<reference evidence="15" key="1">
    <citation type="submission" date="2022-01" db="EMBL/GenBank/DDBJ databases">
        <authorList>
            <person name="King R."/>
        </authorList>
    </citation>
    <scope>NUCLEOTIDE SEQUENCE</scope>
</reference>
<evidence type="ECO:0000256" key="1">
    <source>
        <dbReference type="ARBA" id="ARBA00000900"/>
    </source>
</evidence>
<evidence type="ECO:0000259" key="14">
    <source>
        <dbReference type="PROSITE" id="PS50089"/>
    </source>
</evidence>
<feature type="region of interest" description="Disordered" evidence="13">
    <location>
        <begin position="343"/>
        <end position="402"/>
    </location>
</feature>
<dbReference type="SUPFAM" id="SSF57850">
    <property type="entry name" value="RING/U-box"/>
    <property type="match status" value="1"/>
</dbReference>
<gene>
    <name evidence="15" type="ORF">DIABBA_LOCUS1390</name>
</gene>
<dbReference type="InterPro" id="IPR051657">
    <property type="entry name" value="RNF168/RNF169_E3_ubiq-ligase"/>
</dbReference>
<dbReference type="AlphaFoldDB" id="A0A9N9X743"/>
<dbReference type="Pfam" id="PF00097">
    <property type="entry name" value="zf-C3HC4"/>
    <property type="match status" value="1"/>
</dbReference>
<feature type="compositionally biased region" description="Low complexity" evidence="13">
    <location>
        <begin position="344"/>
        <end position="356"/>
    </location>
</feature>
<comment type="subcellular location">
    <subcellularLocation>
        <location evidence="2">Nucleus</location>
    </subcellularLocation>
</comment>
<evidence type="ECO:0000256" key="10">
    <source>
        <dbReference type="ARBA" id="ARBA00023242"/>
    </source>
</evidence>
<sequence>MTSKRNTRNSKLTKTKNYNTLILNDVLCPICRSILVEPVTLPCNHVFCLFCFENTMENANLVCPLCRLRIGSWLRKVKKENTLINEDLWKAIKDKFPQHVKNKSNGVDENLEEEHRDVIVAYPGEIRKEYEIQKQKEDDELRKQREADLKASEELIRKLKEEEDYQKAVMEEKLKFDEEIAKKLAENLASQQASTSKSKVASKKLGPMDSFVKKDTEPNQNNSNNFFNKEYTCRILCLGNQNESTSKNAKNFSPKIQKKIQQIQKLVDLDMLSDASDCIESELRYFKPIEYKLNPPSHKKPPLKITPKKLNMDTEAKVLSPSGAINFNSNSLESAFARFSVQLPNNPSSTETSSTPLQNKSPILKRTISHDDVDASTSGKKPKLEESVSKVKNSTHTKTGTPKVQLNLFPSARKKLFNIQDSPNNVESPPFCGFEKEKNKKSNLQKRNLFPQKRNGMLIDEQSLAERLKREQEKSDLEYAKRLQEALDEGRCMRSSRSSGISKRQSTLDEMIKSPYRIKSNTS</sequence>
<feature type="compositionally biased region" description="Polar residues" evidence="13">
    <location>
        <begin position="390"/>
        <end position="402"/>
    </location>
</feature>
<dbReference type="GO" id="GO:0005634">
    <property type="term" value="C:nucleus"/>
    <property type="evidence" value="ECO:0007669"/>
    <property type="project" value="UniProtKB-SubCell"/>
</dbReference>
<keyword evidence="7 11" id="KW-0863">Zinc-finger</keyword>
<dbReference type="EMBL" id="OU898276">
    <property type="protein sequence ID" value="CAG9827395.1"/>
    <property type="molecule type" value="Genomic_DNA"/>
</dbReference>
<name>A0A9N9X743_DIABA</name>
<dbReference type="InterPro" id="IPR001841">
    <property type="entry name" value="Znf_RING"/>
</dbReference>
<feature type="domain" description="RING-type" evidence="14">
    <location>
        <begin position="28"/>
        <end position="67"/>
    </location>
</feature>
<organism evidence="15 16">
    <name type="scientific">Diabrotica balteata</name>
    <name type="common">Banded cucumber beetle</name>
    <dbReference type="NCBI Taxonomy" id="107213"/>
    <lineage>
        <taxon>Eukaryota</taxon>
        <taxon>Metazoa</taxon>
        <taxon>Ecdysozoa</taxon>
        <taxon>Arthropoda</taxon>
        <taxon>Hexapoda</taxon>
        <taxon>Insecta</taxon>
        <taxon>Pterygota</taxon>
        <taxon>Neoptera</taxon>
        <taxon>Endopterygota</taxon>
        <taxon>Coleoptera</taxon>
        <taxon>Polyphaga</taxon>
        <taxon>Cucujiformia</taxon>
        <taxon>Chrysomeloidea</taxon>
        <taxon>Chrysomelidae</taxon>
        <taxon>Galerucinae</taxon>
        <taxon>Diabroticina</taxon>
        <taxon>Diabroticites</taxon>
        <taxon>Diabrotica</taxon>
    </lineage>
</organism>
<dbReference type="GO" id="GO:0006302">
    <property type="term" value="P:double-strand break repair"/>
    <property type="evidence" value="ECO:0007669"/>
    <property type="project" value="TreeGrafter"/>
</dbReference>
<dbReference type="InterPro" id="IPR013083">
    <property type="entry name" value="Znf_RING/FYVE/PHD"/>
</dbReference>
<keyword evidence="5" id="KW-0479">Metal-binding</keyword>
<comment type="catalytic activity">
    <reaction evidence="1">
        <text>S-ubiquitinyl-[E2 ubiquitin-conjugating enzyme]-L-cysteine + [acceptor protein]-L-lysine = [E2 ubiquitin-conjugating enzyme]-L-cysteine + N(6)-ubiquitinyl-[acceptor protein]-L-lysine.</text>
        <dbReference type="EC" id="2.3.2.27"/>
    </reaction>
</comment>
<accession>A0A9N9X743</accession>
<dbReference type="Proteomes" id="UP001153709">
    <property type="component" value="Chromosome 1"/>
</dbReference>
<keyword evidence="4" id="KW-0808">Transferase</keyword>